<protein>
    <recommendedName>
        <fullName evidence="5">Glycosyltransferase</fullName>
        <ecNumber evidence="5">2.4.1.-</ecNumber>
    </recommendedName>
</protein>
<name>A0A3G3NBP2_9FABA</name>
<dbReference type="SUPFAM" id="SSF53756">
    <property type="entry name" value="UDP-Glycosyltransferase/glycogen phosphorylase"/>
    <property type="match status" value="1"/>
</dbReference>
<dbReference type="AlphaFoldDB" id="A0A3G3NBP2"/>
<dbReference type="PANTHER" id="PTHR48048">
    <property type="entry name" value="GLYCOSYLTRANSFERASE"/>
    <property type="match status" value="1"/>
</dbReference>
<evidence type="ECO:0000256" key="1">
    <source>
        <dbReference type="ARBA" id="ARBA00009995"/>
    </source>
</evidence>
<organism evidence="6">
    <name type="scientific">Polygala tenuifolia</name>
    <dbReference type="NCBI Taxonomy" id="355332"/>
    <lineage>
        <taxon>Eukaryota</taxon>
        <taxon>Viridiplantae</taxon>
        <taxon>Streptophyta</taxon>
        <taxon>Embryophyta</taxon>
        <taxon>Tracheophyta</taxon>
        <taxon>Spermatophyta</taxon>
        <taxon>Magnoliopsida</taxon>
        <taxon>eudicotyledons</taxon>
        <taxon>Gunneridae</taxon>
        <taxon>Pentapetalae</taxon>
        <taxon>rosids</taxon>
        <taxon>fabids</taxon>
        <taxon>Fabales</taxon>
        <taxon>Polygalaceae</taxon>
        <taxon>Polygala</taxon>
    </lineage>
</organism>
<dbReference type="InterPro" id="IPR050481">
    <property type="entry name" value="UDP-glycosyltransf_plant"/>
</dbReference>
<dbReference type="InterPro" id="IPR035595">
    <property type="entry name" value="UDP_glycos_trans_CS"/>
</dbReference>
<evidence type="ECO:0000256" key="4">
    <source>
        <dbReference type="RuleBase" id="RU003718"/>
    </source>
</evidence>
<sequence length="455" mass="50555">MSEYFPHIALLPSAGMGHLTPFLRLAAMLVNNHCKVTLITPTPTVSLAESKFISRFLSAVPQVNHTEFHLMPFDASAANSTDPFFLQFEAIRRSAHLLPSLLDFISPPLSALVYDVSLISPVLAAIESMFLPRYILFTPSAKMFSIFSYFPTAVASKQITGDGEIEIPGIIPRIPGSSIPPLLFDLNSLFAKIFMEDSPKLKRLDGVLLNTFEDLEGKTLEAINEGNVVKGLPHAFAIGPLIPLQFEKGDQSQSALNWLDDQREGSVVYVCFGSRNAMKRDQIREIGKGLMRSGCKFLWVVKDKLVDRDENDSLDEVLGYKLAESMKEKGLVVKTWVCQVEILGHKGVGGFLSHCGWNSVTEAAWQGVPILAWPLAGDQKVNAELVEKSGWGMWMRNWGWLGEKLVDEEEIGKAIKDMMGSRMLKVNAVKIREAARNSNAINLEKLIQDWKKHNG</sequence>
<dbReference type="PANTHER" id="PTHR48048:SF76">
    <property type="entry name" value="UDP-GLYCOSYLTRANSFERASE 708D1-LIKE"/>
    <property type="match status" value="1"/>
</dbReference>
<proteinExistence type="evidence at transcript level"/>
<dbReference type="GO" id="GO:0035251">
    <property type="term" value="F:UDP-glucosyltransferase activity"/>
    <property type="evidence" value="ECO:0007669"/>
    <property type="project" value="InterPro"/>
</dbReference>
<keyword evidence="2 4" id="KW-0328">Glycosyltransferase</keyword>
<reference evidence="6" key="1">
    <citation type="submission" date="2018-02" db="EMBL/GenBank/DDBJ databases">
        <title>Transcriptomic analysis to select cyctochrome P450 and glucosyltransferase involving in onjisaponin biosynthesis in Polygala tenuifolia.</title>
        <authorList>
            <person name="Kim O.T."/>
            <person name="Jin M.L."/>
        </authorList>
    </citation>
    <scope>NUCLEOTIDE SEQUENCE</scope>
</reference>
<evidence type="ECO:0000256" key="2">
    <source>
        <dbReference type="ARBA" id="ARBA00022676"/>
    </source>
</evidence>
<accession>A0A3G3NBP2</accession>
<dbReference type="CDD" id="cd03784">
    <property type="entry name" value="GT1_Gtf-like"/>
    <property type="match status" value="1"/>
</dbReference>
<dbReference type="Pfam" id="PF00201">
    <property type="entry name" value="UDPGT"/>
    <property type="match status" value="1"/>
</dbReference>
<keyword evidence="3 4" id="KW-0808">Transferase</keyword>
<dbReference type="PROSITE" id="PS00375">
    <property type="entry name" value="UDPGT"/>
    <property type="match status" value="1"/>
</dbReference>
<comment type="similarity">
    <text evidence="1 4">Belongs to the UDP-glycosyltransferase family.</text>
</comment>
<evidence type="ECO:0000313" key="6">
    <source>
        <dbReference type="EMBL" id="AYR16620.1"/>
    </source>
</evidence>
<dbReference type="EC" id="2.4.1.-" evidence="5"/>
<evidence type="ECO:0000256" key="5">
    <source>
        <dbReference type="RuleBase" id="RU362057"/>
    </source>
</evidence>
<dbReference type="FunFam" id="3.40.50.2000:FF:000060">
    <property type="entry name" value="Glycosyltransferase"/>
    <property type="match status" value="1"/>
</dbReference>
<dbReference type="Gene3D" id="3.40.50.2000">
    <property type="entry name" value="Glycogen Phosphorylase B"/>
    <property type="match status" value="2"/>
</dbReference>
<evidence type="ECO:0000256" key="3">
    <source>
        <dbReference type="ARBA" id="ARBA00022679"/>
    </source>
</evidence>
<dbReference type="EMBL" id="MG922894">
    <property type="protein sequence ID" value="AYR16620.1"/>
    <property type="molecule type" value="mRNA"/>
</dbReference>
<dbReference type="InterPro" id="IPR002213">
    <property type="entry name" value="UDP_glucos_trans"/>
</dbReference>